<dbReference type="Pfam" id="PF02518">
    <property type="entry name" value="HATPase_c"/>
    <property type="match status" value="1"/>
</dbReference>
<dbReference type="Gene3D" id="3.30.565.10">
    <property type="entry name" value="Histidine kinase-like ATPase, C-terminal domain"/>
    <property type="match status" value="1"/>
</dbReference>
<gene>
    <name evidence="10" type="ORF">RWE15_15330</name>
</gene>
<dbReference type="EMBL" id="JAWDIP010000003">
    <property type="protein sequence ID" value="MDY0395548.1"/>
    <property type="molecule type" value="Genomic_DNA"/>
</dbReference>
<proteinExistence type="predicted"/>
<protein>
    <recommendedName>
        <fullName evidence="2">histidine kinase</fullName>
        <ecNumber evidence="2">2.7.13.3</ecNumber>
    </recommendedName>
</protein>
<evidence type="ECO:0000256" key="2">
    <source>
        <dbReference type="ARBA" id="ARBA00012438"/>
    </source>
</evidence>
<keyword evidence="3" id="KW-0597">Phosphoprotein</keyword>
<dbReference type="InterPro" id="IPR003594">
    <property type="entry name" value="HATPase_dom"/>
</dbReference>
<evidence type="ECO:0000256" key="4">
    <source>
        <dbReference type="ARBA" id="ARBA00022679"/>
    </source>
</evidence>
<dbReference type="Pfam" id="PF00512">
    <property type="entry name" value="HisKA"/>
    <property type="match status" value="1"/>
</dbReference>
<dbReference type="SUPFAM" id="SSF55874">
    <property type="entry name" value="ATPase domain of HSP90 chaperone/DNA topoisomerase II/histidine kinase"/>
    <property type="match status" value="1"/>
</dbReference>
<evidence type="ECO:0000256" key="7">
    <source>
        <dbReference type="ARBA" id="ARBA00022840"/>
    </source>
</evidence>
<evidence type="ECO:0000256" key="3">
    <source>
        <dbReference type="ARBA" id="ARBA00022553"/>
    </source>
</evidence>
<dbReference type="InterPro" id="IPR005467">
    <property type="entry name" value="His_kinase_dom"/>
</dbReference>
<dbReference type="InterPro" id="IPR050736">
    <property type="entry name" value="Sensor_HK_Regulatory"/>
</dbReference>
<sequence>MNISKLPGHDHSGDPFSKIIDNINYMSKELGQIEQMRQEFVSNVSHEIQSPLTSISGFARALKNENISAEERVHYLSIIETESERLSKISDNLLKLTALESSQHPFELQEYRLDKQLQQIVLRCEPQWTAKQIDMNLALSKAVVTADKDLLDQVWMNLLNNAIKFTPDHGTIGIAIHVDEEKLEVAVSDTGIGVAEEEQLHLFERFYKADKSRNRNQGGSGLGLSIVKKIIDMHGGTVSVISQPNLGTTFTVALCAGTVPRSNKTLK</sequence>
<dbReference type="CDD" id="cd16922">
    <property type="entry name" value="HATPase_EvgS-ArcB-TorS-like"/>
    <property type="match status" value="1"/>
</dbReference>
<dbReference type="CDD" id="cd00082">
    <property type="entry name" value="HisKA"/>
    <property type="match status" value="1"/>
</dbReference>
<dbReference type="SMART" id="SM00388">
    <property type="entry name" value="HisKA"/>
    <property type="match status" value="1"/>
</dbReference>
<dbReference type="Proteomes" id="UP001281447">
    <property type="component" value="Unassembled WGS sequence"/>
</dbReference>
<evidence type="ECO:0000256" key="5">
    <source>
        <dbReference type="ARBA" id="ARBA00022741"/>
    </source>
</evidence>
<accession>A0ABU5C9P4</accession>
<keyword evidence="4" id="KW-0808">Transferase</keyword>
<feature type="domain" description="Histidine kinase" evidence="9">
    <location>
        <begin position="43"/>
        <end position="258"/>
    </location>
</feature>
<evidence type="ECO:0000313" key="11">
    <source>
        <dbReference type="Proteomes" id="UP001281447"/>
    </source>
</evidence>
<evidence type="ECO:0000313" key="10">
    <source>
        <dbReference type="EMBL" id="MDY0395548.1"/>
    </source>
</evidence>
<dbReference type="SMART" id="SM00387">
    <property type="entry name" value="HATPase_c"/>
    <property type="match status" value="1"/>
</dbReference>
<dbReference type="PRINTS" id="PR00344">
    <property type="entry name" value="BCTRLSENSOR"/>
</dbReference>
<dbReference type="PROSITE" id="PS50109">
    <property type="entry name" value="HIS_KIN"/>
    <property type="match status" value="1"/>
</dbReference>
<evidence type="ECO:0000256" key="8">
    <source>
        <dbReference type="ARBA" id="ARBA00023012"/>
    </source>
</evidence>
<evidence type="ECO:0000259" key="9">
    <source>
        <dbReference type="PROSITE" id="PS50109"/>
    </source>
</evidence>
<dbReference type="PANTHER" id="PTHR43711:SF1">
    <property type="entry name" value="HISTIDINE KINASE 1"/>
    <property type="match status" value="1"/>
</dbReference>
<keyword evidence="5" id="KW-0547">Nucleotide-binding</keyword>
<keyword evidence="7" id="KW-0067">ATP-binding</keyword>
<dbReference type="InterPro" id="IPR004358">
    <property type="entry name" value="Sig_transdc_His_kin-like_C"/>
</dbReference>
<dbReference type="InterPro" id="IPR036097">
    <property type="entry name" value="HisK_dim/P_sf"/>
</dbReference>
<dbReference type="Gene3D" id="1.10.287.130">
    <property type="match status" value="1"/>
</dbReference>
<dbReference type="EC" id="2.7.13.3" evidence="2"/>
<dbReference type="PANTHER" id="PTHR43711">
    <property type="entry name" value="TWO-COMPONENT HISTIDINE KINASE"/>
    <property type="match status" value="1"/>
</dbReference>
<comment type="caution">
    <text evidence="10">The sequence shown here is derived from an EMBL/GenBank/DDBJ whole genome shotgun (WGS) entry which is preliminary data.</text>
</comment>
<reference evidence="10 11" key="1">
    <citation type="submission" date="2023-10" db="EMBL/GenBank/DDBJ databases">
        <title>Virgibacillus halophilus 5B73C genome.</title>
        <authorList>
            <person name="Miliotis G."/>
            <person name="Sengupta P."/>
            <person name="Hameed A."/>
            <person name="Chuvochina M."/>
            <person name="Mcdonagh F."/>
            <person name="Simpson A.C."/>
            <person name="Singh N.K."/>
            <person name="Rekha P.D."/>
            <person name="Raman K."/>
            <person name="Hugenholtz P."/>
            <person name="Venkateswaran K."/>
        </authorList>
    </citation>
    <scope>NUCLEOTIDE SEQUENCE [LARGE SCALE GENOMIC DNA]</scope>
    <source>
        <strain evidence="10 11">5B73C</strain>
    </source>
</reference>
<name>A0ABU5C9P4_9BACI</name>
<dbReference type="InterPro" id="IPR036890">
    <property type="entry name" value="HATPase_C_sf"/>
</dbReference>
<keyword evidence="6 10" id="KW-0418">Kinase</keyword>
<dbReference type="GO" id="GO:0016301">
    <property type="term" value="F:kinase activity"/>
    <property type="evidence" value="ECO:0007669"/>
    <property type="project" value="UniProtKB-KW"/>
</dbReference>
<evidence type="ECO:0000256" key="1">
    <source>
        <dbReference type="ARBA" id="ARBA00000085"/>
    </source>
</evidence>
<organism evidence="10 11">
    <name type="scientific">Tigheibacillus halophilus</name>
    <dbReference type="NCBI Taxonomy" id="361280"/>
    <lineage>
        <taxon>Bacteria</taxon>
        <taxon>Bacillati</taxon>
        <taxon>Bacillota</taxon>
        <taxon>Bacilli</taxon>
        <taxon>Bacillales</taxon>
        <taxon>Bacillaceae</taxon>
        <taxon>Tigheibacillus</taxon>
    </lineage>
</organism>
<keyword evidence="8" id="KW-0902">Two-component regulatory system</keyword>
<keyword evidence="11" id="KW-1185">Reference proteome</keyword>
<evidence type="ECO:0000256" key="6">
    <source>
        <dbReference type="ARBA" id="ARBA00022777"/>
    </source>
</evidence>
<dbReference type="InterPro" id="IPR003661">
    <property type="entry name" value="HisK_dim/P_dom"/>
</dbReference>
<comment type="catalytic activity">
    <reaction evidence="1">
        <text>ATP + protein L-histidine = ADP + protein N-phospho-L-histidine.</text>
        <dbReference type="EC" id="2.7.13.3"/>
    </reaction>
</comment>
<dbReference type="SUPFAM" id="SSF47384">
    <property type="entry name" value="Homodimeric domain of signal transducing histidine kinase"/>
    <property type="match status" value="1"/>
</dbReference>